<dbReference type="PROSITE" id="PS51257">
    <property type="entry name" value="PROKAR_LIPOPROTEIN"/>
    <property type="match status" value="1"/>
</dbReference>
<accession>A0A6S6U8C2</accession>
<dbReference type="PROSITE" id="PS50983">
    <property type="entry name" value="FE_B12_PBP"/>
    <property type="match status" value="1"/>
</dbReference>
<proteinExistence type="predicted"/>
<evidence type="ECO:0000313" key="3">
    <source>
        <dbReference type="EMBL" id="CAA6824318.1"/>
    </source>
</evidence>
<protein>
    <submittedName>
        <fullName evidence="3">Cobalamin ABC transporter substrate-binding protein</fullName>
    </submittedName>
</protein>
<dbReference type="SUPFAM" id="SSF53807">
    <property type="entry name" value="Helical backbone' metal receptor"/>
    <property type="match status" value="1"/>
</dbReference>
<keyword evidence="1" id="KW-0732">Signal</keyword>
<feature type="signal peptide" evidence="1">
    <location>
        <begin position="1"/>
        <end position="28"/>
    </location>
</feature>
<dbReference type="InterPro" id="IPR050902">
    <property type="entry name" value="ABC_Transporter_SBP"/>
</dbReference>
<dbReference type="AlphaFoldDB" id="A0A6S6U8C2"/>
<dbReference type="PANTHER" id="PTHR30535:SF34">
    <property type="entry name" value="MOLYBDATE-BINDING PROTEIN MOLA"/>
    <property type="match status" value="1"/>
</dbReference>
<dbReference type="Pfam" id="PF01497">
    <property type="entry name" value="Peripla_BP_2"/>
    <property type="match status" value="1"/>
</dbReference>
<name>A0A6S6U8C2_9GAMM</name>
<evidence type="ECO:0000256" key="1">
    <source>
        <dbReference type="SAM" id="SignalP"/>
    </source>
</evidence>
<dbReference type="EMBL" id="CACVAT010000389">
    <property type="protein sequence ID" value="CAA6824318.1"/>
    <property type="molecule type" value="Genomic_DNA"/>
</dbReference>
<gene>
    <name evidence="3" type="ORF">HELGO_WM43314</name>
</gene>
<dbReference type="InterPro" id="IPR002491">
    <property type="entry name" value="ABC_transptr_periplasmic_BD"/>
</dbReference>
<sequence>MQGLRSGFCGGVLTGCLLVVLLCQSVMAADASVETSKSSPEIPQRVVSMNLCLDQLAIMLAKPGQLKAITHFTQDPAMSMLSEEAMAYPSHTGSAEEIFSMDADLVLTGTYTNRATIDMLEHLNRRVVSIPPAFSLDDIRKNILQVGEVLGQSVKAEKLVSEFDQQFAKIRESAKHKSGESAKRFSAASYGANLYMQGDTTLEREMVEAAGFEHYGTQRKLGYGGRVSLEELVIDPPDVLLLGNYQKDGMHAYAHLEHPVLKKVIPSSQRSGTHPRHWACGTPFVLEAVKQLVQLRKKLEAQHKDKQP</sequence>
<evidence type="ECO:0000259" key="2">
    <source>
        <dbReference type="PROSITE" id="PS50983"/>
    </source>
</evidence>
<organism evidence="3">
    <name type="scientific">uncultured Thiotrichaceae bacterium</name>
    <dbReference type="NCBI Taxonomy" id="298394"/>
    <lineage>
        <taxon>Bacteria</taxon>
        <taxon>Pseudomonadati</taxon>
        <taxon>Pseudomonadota</taxon>
        <taxon>Gammaproteobacteria</taxon>
        <taxon>Thiotrichales</taxon>
        <taxon>Thiotrichaceae</taxon>
        <taxon>environmental samples</taxon>
    </lineage>
</organism>
<feature type="domain" description="Fe/B12 periplasmic-binding" evidence="2">
    <location>
        <begin position="45"/>
        <end position="303"/>
    </location>
</feature>
<dbReference type="Gene3D" id="3.40.50.1980">
    <property type="entry name" value="Nitrogenase molybdenum iron protein domain"/>
    <property type="match status" value="2"/>
</dbReference>
<feature type="chain" id="PRO_5028290135" evidence="1">
    <location>
        <begin position="29"/>
        <end position="308"/>
    </location>
</feature>
<dbReference type="PANTHER" id="PTHR30535">
    <property type="entry name" value="VITAMIN B12-BINDING PROTEIN"/>
    <property type="match status" value="1"/>
</dbReference>
<reference evidence="3" key="1">
    <citation type="submission" date="2020-01" db="EMBL/GenBank/DDBJ databases">
        <authorList>
            <person name="Meier V. D."/>
            <person name="Meier V D."/>
        </authorList>
    </citation>
    <scope>NUCLEOTIDE SEQUENCE</scope>
    <source>
        <strain evidence="3">HLG_WM_MAG_09</strain>
    </source>
</reference>